<protein>
    <submittedName>
        <fullName evidence="1">Uncharacterized protein</fullName>
    </submittedName>
</protein>
<evidence type="ECO:0000313" key="1">
    <source>
        <dbReference type="EMBL" id="RAH48612.1"/>
    </source>
</evidence>
<organism evidence="1 2">
    <name type="scientific">Aspergillus brunneoviolaceus CBS 621.78</name>
    <dbReference type="NCBI Taxonomy" id="1450534"/>
    <lineage>
        <taxon>Eukaryota</taxon>
        <taxon>Fungi</taxon>
        <taxon>Dikarya</taxon>
        <taxon>Ascomycota</taxon>
        <taxon>Pezizomycotina</taxon>
        <taxon>Eurotiomycetes</taxon>
        <taxon>Eurotiomycetidae</taxon>
        <taxon>Eurotiales</taxon>
        <taxon>Aspergillaceae</taxon>
        <taxon>Aspergillus</taxon>
        <taxon>Aspergillus subgen. Circumdati</taxon>
    </lineage>
</organism>
<name>A0ACD1GH82_9EURO</name>
<dbReference type="EMBL" id="KZ825322">
    <property type="protein sequence ID" value="RAH48612.1"/>
    <property type="molecule type" value="Genomic_DNA"/>
</dbReference>
<reference evidence="1" key="1">
    <citation type="submission" date="2018-02" db="EMBL/GenBank/DDBJ databases">
        <title>The genomes of Aspergillus section Nigri reveals drivers in fungal speciation.</title>
        <authorList>
            <consortium name="DOE Joint Genome Institute"/>
            <person name="Vesth T.C."/>
            <person name="Nybo J."/>
            <person name="Theobald S."/>
            <person name="Brandl J."/>
            <person name="Frisvad J.C."/>
            <person name="Nielsen K.F."/>
            <person name="Lyhne E.K."/>
            <person name="Kogle M.E."/>
            <person name="Kuo A."/>
            <person name="Riley R."/>
            <person name="Clum A."/>
            <person name="Nolan M."/>
            <person name="Lipzen A."/>
            <person name="Salamov A."/>
            <person name="Henrissat B."/>
            <person name="Wiebenga A."/>
            <person name="De vries R.P."/>
            <person name="Grigoriev I.V."/>
            <person name="Mortensen U.H."/>
            <person name="Andersen M.R."/>
            <person name="Baker S.E."/>
        </authorList>
    </citation>
    <scope>NUCLEOTIDE SEQUENCE</scope>
    <source>
        <strain evidence="1">CBS 621.78</strain>
    </source>
</reference>
<keyword evidence="2" id="KW-1185">Reference proteome</keyword>
<accession>A0ACD1GH82</accession>
<gene>
    <name evidence="1" type="ORF">BO95DRAFT_43198</name>
</gene>
<sequence>MNAIKNQGDAQHSFPTHPILRTLPPTTLPTLPISIPLSSLPILSCCYCYQLTQPVAVHQVSQSVPDLLSQSLLLSASPPPPHCFPVSCFPLFDFPNFYFSTTIISYRLVWKIPTCSSLTPLSLLFSLSLTTFFFPCAFLLLLLVYLVLTRFPSFCHPSPPHPPPPPPPPPLGPSNLESQILLESPFDSLHLLSPLSSLCFFPSPW</sequence>
<evidence type="ECO:0000313" key="2">
    <source>
        <dbReference type="Proteomes" id="UP000249057"/>
    </source>
</evidence>
<dbReference type="Proteomes" id="UP000249057">
    <property type="component" value="Unassembled WGS sequence"/>
</dbReference>
<proteinExistence type="predicted"/>